<dbReference type="InterPro" id="IPR003594">
    <property type="entry name" value="HATPase_dom"/>
</dbReference>
<dbReference type="Pfam" id="PF02518">
    <property type="entry name" value="HATPase_c"/>
    <property type="match status" value="1"/>
</dbReference>
<dbReference type="CDD" id="cd16922">
    <property type="entry name" value="HATPase_EvgS-ArcB-TorS-like"/>
    <property type="match status" value="1"/>
</dbReference>
<evidence type="ECO:0000256" key="4">
    <source>
        <dbReference type="ARBA" id="ARBA00022475"/>
    </source>
</evidence>
<dbReference type="SUPFAM" id="SSF55874">
    <property type="entry name" value="ATPase domain of HSP90 chaperone/DNA topoisomerase II/histidine kinase"/>
    <property type="match status" value="1"/>
</dbReference>
<dbReference type="Pfam" id="PF00072">
    <property type="entry name" value="Response_reg"/>
    <property type="match status" value="1"/>
</dbReference>
<evidence type="ECO:0000256" key="3">
    <source>
        <dbReference type="ARBA" id="ARBA00012438"/>
    </source>
</evidence>
<evidence type="ECO:0000256" key="6">
    <source>
        <dbReference type="ARBA" id="ARBA00022679"/>
    </source>
</evidence>
<dbReference type="InterPro" id="IPR008207">
    <property type="entry name" value="Sig_transdc_His_kin_Hpt_dom"/>
</dbReference>
<feature type="domain" description="HPt" evidence="19">
    <location>
        <begin position="1086"/>
        <end position="1179"/>
    </location>
</feature>
<evidence type="ECO:0000256" key="15">
    <source>
        <dbReference type="PROSITE-ProRule" id="PRU00169"/>
    </source>
</evidence>
<dbReference type="GO" id="GO:0005524">
    <property type="term" value="F:ATP binding"/>
    <property type="evidence" value="ECO:0007669"/>
    <property type="project" value="UniProtKB-KW"/>
</dbReference>
<evidence type="ECO:0000256" key="10">
    <source>
        <dbReference type="ARBA" id="ARBA00022840"/>
    </source>
</evidence>
<dbReference type="InterPro" id="IPR036890">
    <property type="entry name" value="HATPase_C_sf"/>
</dbReference>
<dbReference type="CDD" id="cd17546">
    <property type="entry name" value="REC_hyHK_CKI1_RcsC-like"/>
    <property type="match status" value="1"/>
</dbReference>
<dbReference type="Gene3D" id="3.30.450.20">
    <property type="entry name" value="PAS domain"/>
    <property type="match status" value="2"/>
</dbReference>
<evidence type="ECO:0000256" key="14">
    <source>
        <dbReference type="PROSITE-ProRule" id="PRU00110"/>
    </source>
</evidence>
<dbReference type="RefSeq" id="WP_135443801.1">
    <property type="nucleotide sequence ID" value="NZ_SRLE01000007.1"/>
</dbReference>
<comment type="catalytic activity">
    <reaction evidence="1">
        <text>ATP + protein L-histidine = ADP + protein N-phospho-L-histidine.</text>
        <dbReference type="EC" id="2.7.13.3"/>
    </reaction>
</comment>
<evidence type="ECO:0000259" key="17">
    <source>
        <dbReference type="PROSITE" id="PS50109"/>
    </source>
</evidence>
<dbReference type="Pfam" id="PF13188">
    <property type="entry name" value="PAS_8"/>
    <property type="match status" value="1"/>
</dbReference>
<dbReference type="InterPro" id="IPR011006">
    <property type="entry name" value="CheY-like_superfamily"/>
</dbReference>
<dbReference type="PROSITE" id="PS50894">
    <property type="entry name" value="HPT"/>
    <property type="match status" value="1"/>
</dbReference>
<dbReference type="SUPFAM" id="SSF47226">
    <property type="entry name" value="Histidine-containing phosphotransfer domain, HPT domain"/>
    <property type="match status" value="1"/>
</dbReference>
<dbReference type="Gene3D" id="3.40.50.2300">
    <property type="match status" value="1"/>
</dbReference>
<dbReference type="EMBL" id="SRLE01000007">
    <property type="protein sequence ID" value="TGD73542.1"/>
    <property type="molecule type" value="Genomic_DNA"/>
</dbReference>
<feature type="domain" description="Response regulatory" evidence="18">
    <location>
        <begin position="904"/>
        <end position="1027"/>
    </location>
</feature>
<keyword evidence="8" id="KW-0547">Nucleotide-binding</keyword>
<dbReference type="InterPro" id="IPR036641">
    <property type="entry name" value="HPT_dom_sf"/>
</dbReference>
<dbReference type="PANTHER" id="PTHR45339">
    <property type="entry name" value="HYBRID SIGNAL TRANSDUCTION HISTIDINE KINASE J"/>
    <property type="match status" value="1"/>
</dbReference>
<keyword evidence="21" id="KW-1185">Reference proteome</keyword>
<dbReference type="EC" id="2.7.13.3" evidence="3"/>
<sequence length="1182" mass="129932">MTKLISGLHWKTFFGYAVVCLTIFLMLSAFLYDQQYKLLKANRLQREGSTLEQKMRSLQTRLDADRKSIDFLFDVPPISGIVRATQGSGYDAFDETGLAQWKSRLEQIFAAYLTTNHDVRQVRYIGVADNGRELVRVQWEGGKPVAVGAPRLQQKSDRPYFQEMLNLEPGAYYISDIELNREHGVIDFPQWATYRIGKGVFDAKGELFGLLILNIDADSVISLLEYSSEGAYTYLLNDDRQFLRHPRPGVAFSFDLGTPVRWEDEFSREIPSESASWTQVTDKLGEQFHAFAHTVQYSGGIHPKYVTAIKTVNDAGIVAEAQRETAKLAAILGVILFVLTGIIFLLRQANLALGSTSALQARFRSALQNAPLAILVLDQQRRVEYRNESAQQLMPDFGEQSFNMSSIKSAEARTWLTRAFDEVLETGEVLSRELWLDNGTTLDGFYQVLIGPIWENDARPSGAILMAMDMTQQKYYEQELQELNKSLEARIRSRTNALEDALTRAEAATQAQGEFLATMSHEIRTPLNAVFGMLALVRRGHIDGKQASQLDMAESNLTALSTLLNDILDVSKIEEGELQIDPVEYEPERLLQACGVSHSAVARSKGIDLVLDLAEIDGYVVLGDQNRIRQIVNNLLNNAIKFTQAGGVTLRAELRPGQNREEGDADLVITVEDSGIGIENSKLDMIFSRFAQAEASTTRRFGGVGLGLSICRQLCELMHGEITVESEAGKGTAFRVRLPQRMLAPRAAADSAPDMDEEAVLVMTQSPALAGVVSRTLTRWGARCEQLPEAEALAALAAPDHPLHYSLVVMDEACWTANHECLALYLARENGCDAGRILLLERFVDGTQLEADQLHERVQRVEAPVSSRELDLALRSLDPQRYGAVELRMADYCESQGLHIPGASLLMVDDHHANLEVLSGLLEDSGATLHRACNGVEALSVLQSAPESRPIDLVLMDCHMPVMDGYEATEAIRAGAAGARYLEVPILALTAAALKGEREHCLDMGMDDYLSKPFQVSELENLLRHWLADYVVEPESEPAPGSVQPNPETPADAVVMPAGTAETADPPADLESAWDCAGALCRLGGRSHVLDKVLAAYRQAAPDMWTQIHSYMADGSPGKVARAAHGLKGVALNVGAVRVAALARVLELSAESMPDAELLGTVEELHAAIIEFDSISRSGVSV</sequence>
<evidence type="ECO:0000256" key="8">
    <source>
        <dbReference type="ARBA" id="ARBA00022741"/>
    </source>
</evidence>
<evidence type="ECO:0000313" key="21">
    <source>
        <dbReference type="Proteomes" id="UP000298050"/>
    </source>
</evidence>
<feature type="modified residue" description="Phosphohistidine" evidence="14">
    <location>
        <position position="1125"/>
    </location>
</feature>
<evidence type="ECO:0000313" key="20">
    <source>
        <dbReference type="EMBL" id="TGD73542.1"/>
    </source>
</evidence>
<feature type="transmembrane region" description="Helical" evidence="16">
    <location>
        <begin position="13"/>
        <end position="32"/>
    </location>
</feature>
<comment type="caution">
    <text evidence="20">The sequence shown here is derived from an EMBL/GenBank/DDBJ whole genome shotgun (WGS) entry which is preliminary data.</text>
</comment>
<dbReference type="SMART" id="SM00448">
    <property type="entry name" value="REC"/>
    <property type="match status" value="1"/>
</dbReference>
<evidence type="ECO:0000256" key="12">
    <source>
        <dbReference type="ARBA" id="ARBA00023012"/>
    </source>
</evidence>
<accession>A0A4Z0M1Q9</accession>
<dbReference type="SUPFAM" id="SSF52172">
    <property type="entry name" value="CheY-like"/>
    <property type="match status" value="1"/>
</dbReference>
<evidence type="ECO:0000256" key="9">
    <source>
        <dbReference type="ARBA" id="ARBA00022777"/>
    </source>
</evidence>
<evidence type="ECO:0000256" key="11">
    <source>
        <dbReference type="ARBA" id="ARBA00022989"/>
    </source>
</evidence>
<dbReference type="InterPro" id="IPR036097">
    <property type="entry name" value="HisK_dim/P_sf"/>
</dbReference>
<dbReference type="InterPro" id="IPR048760">
    <property type="entry name" value="VP0354-like_sensor_dom"/>
</dbReference>
<dbReference type="InterPro" id="IPR035965">
    <property type="entry name" value="PAS-like_dom_sf"/>
</dbReference>
<dbReference type="InterPro" id="IPR029151">
    <property type="entry name" value="Sensor-like_sf"/>
</dbReference>
<comment type="subcellular location">
    <subcellularLocation>
        <location evidence="2">Cell membrane</location>
        <topology evidence="2">Multi-pass membrane protein</topology>
    </subcellularLocation>
</comment>
<dbReference type="InterPro" id="IPR005467">
    <property type="entry name" value="His_kinase_dom"/>
</dbReference>
<dbReference type="Proteomes" id="UP000298050">
    <property type="component" value="Unassembled WGS sequence"/>
</dbReference>
<evidence type="ECO:0000256" key="16">
    <source>
        <dbReference type="SAM" id="Phobius"/>
    </source>
</evidence>
<feature type="transmembrane region" description="Helical" evidence="16">
    <location>
        <begin position="328"/>
        <end position="346"/>
    </location>
</feature>
<dbReference type="GO" id="GO:0005886">
    <property type="term" value="C:plasma membrane"/>
    <property type="evidence" value="ECO:0007669"/>
    <property type="project" value="UniProtKB-SubCell"/>
</dbReference>
<dbReference type="Pfam" id="PF00512">
    <property type="entry name" value="HisKA"/>
    <property type="match status" value="1"/>
</dbReference>
<dbReference type="OrthoDB" id="6187449at2"/>
<evidence type="ECO:0000259" key="19">
    <source>
        <dbReference type="PROSITE" id="PS50894"/>
    </source>
</evidence>
<evidence type="ECO:0000256" key="7">
    <source>
        <dbReference type="ARBA" id="ARBA00022692"/>
    </source>
</evidence>
<keyword evidence="5 15" id="KW-0597">Phosphoprotein</keyword>
<dbReference type="SUPFAM" id="SSF55785">
    <property type="entry name" value="PYP-like sensor domain (PAS domain)"/>
    <property type="match status" value="1"/>
</dbReference>
<evidence type="ECO:0000259" key="18">
    <source>
        <dbReference type="PROSITE" id="PS50110"/>
    </source>
</evidence>
<dbReference type="Gene3D" id="1.20.120.160">
    <property type="entry name" value="HPT domain"/>
    <property type="match status" value="1"/>
</dbReference>
<dbReference type="SMART" id="SM00387">
    <property type="entry name" value="HATPase_c"/>
    <property type="match status" value="1"/>
</dbReference>
<evidence type="ECO:0000256" key="5">
    <source>
        <dbReference type="ARBA" id="ARBA00022553"/>
    </source>
</evidence>
<evidence type="ECO:0000256" key="13">
    <source>
        <dbReference type="ARBA" id="ARBA00023136"/>
    </source>
</evidence>
<keyword evidence="12" id="KW-0902">Two-component regulatory system</keyword>
<keyword evidence="4" id="KW-1003">Cell membrane</keyword>
<dbReference type="InterPro" id="IPR003661">
    <property type="entry name" value="HisK_dim/P_dom"/>
</dbReference>
<dbReference type="GO" id="GO:0000155">
    <property type="term" value="F:phosphorelay sensor kinase activity"/>
    <property type="evidence" value="ECO:0007669"/>
    <property type="project" value="InterPro"/>
</dbReference>
<dbReference type="PANTHER" id="PTHR45339:SF1">
    <property type="entry name" value="HYBRID SIGNAL TRANSDUCTION HISTIDINE KINASE J"/>
    <property type="match status" value="1"/>
</dbReference>
<dbReference type="SMART" id="SM00388">
    <property type="entry name" value="HisKA"/>
    <property type="match status" value="1"/>
</dbReference>
<dbReference type="PRINTS" id="PR00344">
    <property type="entry name" value="BCTRLSENSOR"/>
</dbReference>
<dbReference type="PROSITE" id="PS50109">
    <property type="entry name" value="HIS_KIN"/>
    <property type="match status" value="1"/>
</dbReference>
<dbReference type="InterPro" id="IPR004358">
    <property type="entry name" value="Sig_transdc_His_kin-like_C"/>
</dbReference>
<dbReference type="InterPro" id="IPR000014">
    <property type="entry name" value="PAS"/>
</dbReference>
<keyword evidence="10" id="KW-0067">ATP-binding</keyword>
<keyword evidence="13 16" id="KW-0472">Membrane</keyword>
<organism evidence="20 21">
    <name type="scientific">Mangrovimicrobium sediminis</name>
    <dbReference type="NCBI Taxonomy" id="2562682"/>
    <lineage>
        <taxon>Bacteria</taxon>
        <taxon>Pseudomonadati</taxon>
        <taxon>Pseudomonadota</taxon>
        <taxon>Gammaproteobacteria</taxon>
        <taxon>Cellvibrionales</taxon>
        <taxon>Halieaceae</taxon>
        <taxon>Mangrovimicrobium</taxon>
    </lineage>
</organism>
<reference evidence="20 21" key="1">
    <citation type="submission" date="2019-04" db="EMBL/GenBank/DDBJ databases">
        <title>Taxonomy of novel Haliea sp. from mangrove soil of West Coast of India.</title>
        <authorList>
            <person name="Verma A."/>
            <person name="Kumar P."/>
            <person name="Krishnamurthi S."/>
        </authorList>
    </citation>
    <scope>NUCLEOTIDE SEQUENCE [LARGE SCALE GENOMIC DNA]</scope>
    <source>
        <strain evidence="20 21">SAOS-164</strain>
    </source>
</reference>
<protein>
    <recommendedName>
        <fullName evidence="3">histidine kinase</fullName>
        <ecNumber evidence="3">2.7.13.3</ecNumber>
    </recommendedName>
</protein>
<dbReference type="SUPFAM" id="SSF103190">
    <property type="entry name" value="Sensory domain-like"/>
    <property type="match status" value="1"/>
</dbReference>
<dbReference type="SUPFAM" id="SSF47384">
    <property type="entry name" value="Homodimeric domain of signal transducing histidine kinase"/>
    <property type="match status" value="1"/>
</dbReference>
<name>A0A4Z0M1Q9_9GAMM</name>
<dbReference type="FunFam" id="3.30.565.10:FF:000010">
    <property type="entry name" value="Sensor histidine kinase RcsC"/>
    <property type="match status" value="1"/>
</dbReference>
<dbReference type="Gene3D" id="1.10.287.130">
    <property type="match status" value="1"/>
</dbReference>
<evidence type="ECO:0000256" key="2">
    <source>
        <dbReference type="ARBA" id="ARBA00004651"/>
    </source>
</evidence>
<keyword evidence="7 16" id="KW-0812">Transmembrane</keyword>
<keyword evidence="6" id="KW-0808">Transferase</keyword>
<proteinExistence type="predicted"/>
<feature type="modified residue" description="4-aspartylphosphate" evidence="15">
    <location>
        <position position="957"/>
    </location>
</feature>
<dbReference type="Pfam" id="PF01627">
    <property type="entry name" value="Hpt"/>
    <property type="match status" value="1"/>
</dbReference>
<dbReference type="Pfam" id="PF21623">
    <property type="entry name" value="HK_sensor_dom_bact"/>
    <property type="match status" value="1"/>
</dbReference>
<keyword evidence="11 16" id="KW-1133">Transmembrane helix</keyword>
<dbReference type="Gene3D" id="3.30.565.10">
    <property type="entry name" value="Histidine kinase-like ATPase, C-terminal domain"/>
    <property type="match status" value="1"/>
</dbReference>
<gene>
    <name evidence="20" type="ORF">E4634_10975</name>
</gene>
<dbReference type="InterPro" id="IPR001789">
    <property type="entry name" value="Sig_transdc_resp-reg_receiver"/>
</dbReference>
<evidence type="ECO:0000256" key="1">
    <source>
        <dbReference type="ARBA" id="ARBA00000085"/>
    </source>
</evidence>
<keyword evidence="9" id="KW-0418">Kinase</keyword>
<feature type="domain" description="Histidine kinase" evidence="17">
    <location>
        <begin position="518"/>
        <end position="742"/>
    </location>
</feature>
<dbReference type="PROSITE" id="PS50110">
    <property type="entry name" value="RESPONSE_REGULATORY"/>
    <property type="match status" value="1"/>
</dbReference>
<dbReference type="AlphaFoldDB" id="A0A4Z0M1Q9"/>
<dbReference type="CDD" id="cd00082">
    <property type="entry name" value="HisKA"/>
    <property type="match status" value="1"/>
</dbReference>